<name>A0A2G5V8Z4_9PELO</name>
<gene>
    <name evidence="2" type="primary">Cnig_chr_II.g7227</name>
    <name evidence="2" type="ORF">B9Z55_007227</name>
</gene>
<organism evidence="2 3">
    <name type="scientific">Caenorhabditis nigoni</name>
    <dbReference type="NCBI Taxonomy" id="1611254"/>
    <lineage>
        <taxon>Eukaryota</taxon>
        <taxon>Metazoa</taxon>
        <taxon>Ecdysozoa</taxon>
        <taxon>Nematoda</taxon>
        <taxon>Chromadorea</taxon>
        <taxon>Rhabditida</taxon>
        <taxon>Rhabditina</taxon>
        <taxon>Rhabditomorpha</taxon>
        <taxon>Rhabditoidea</taxon>
        <taxon>Rhabditidae</taxon>
        <taxon>Peloderinae</taxon>
        <taxon>Caenorhabditis</taxon>
    </lineage>
</organism>
<protein>
    <submittedName>
        <fullName evidence="2">Uncharacterized protein</fullName>
    </submittedName>
</protein>
<evidence type="ECO:0000313" key="2">
    <source>
        <dbReference type="EMBL" id="PIC48131.1"/>
    </source>
</evidence>
<dbReference type="AlphaFoldDB" id="A0A2G5V8Z4"/>
<accession>A0A2G5V8Z4</accession>
<keyword evidence="3" id="KW-1185">Reference proteome</keyword>
<sequence>MAPICKFIMAPICKFIMDEKEGPKQYADGPNIQIGEERKDTPTQPPVYKDGKEDETSHLPAFIVSQPFPLSQ</sequence>
<reference evidence="3" key="1">
    <citation type="submission" date="2017-10" db="EMBL/GenBank/DDBJ databases">
        <title>Rapid genome shrinkage in a self-fertile nematode reveals novel sperm competition proteins.</title>
        <authorList>
            <person name="Yin D."/>
            <person name="Schwarz E.M."/>
            <person name="Thomas C.G."/>
            <person name="Felde R.L."/>
            <person name="Korf I.F."/>
            <person name="Cutter A.D."/>
            <person name="Schartner C.M."/>
            <person name="Ralston E.J."/>
            <person name="Meyer B.J."/>
            <person name="Haag E.S."/>
        </authorList>
    </citation>
    <scope>NUCLEOTIDE SEQUENCE [LARGE SCALE GENOMIC DNA]</scope>
    <source>
        <strain evidence="3">JU1422</strain>
    </source>
</reference>
<comment type="caution">
    <text evidence="2">The sequence shown here is derived from an EMBL/GenBank/DDBJ whole genome shotgun (WGS) entry which is preliminary data.</text>
</comment>
<dbReference type="EMBL" id="PDUG01000002">
    <property type="protein sequence ID" value="PIC48131.1"/>
    <property type="molecule type" value="Genomic_DNA"/>
</dbReference>
<evidence type="ECO:0000313" key="3">
    <source>
        <dbReference type="Proteomes" id="UP000230233"/>
    </source>
</evidence>
<evidence type="ECO:0000256" key="1">
    <source>
        <dbReference type="SAM" id="MobiDB-lite"/>
    </source>
</evidence>
<feature type="region of interest" description="Disordered" evidence="1">
    <location>
        <begin position="24"/>
        <end position="60"/>
    </location>
</feature>
<proteinExistence type="predicted"/>
<dbReference type="Proteomes" id="UP000230233">
    <property type="component" value="Chromosome II"/>
</dbReference>